<dbReference type="AlphaFoldDB" id="A0A4R3VI79"/>
<name>A0A4R3VI79_ROSSA</name>
<dbReference type="EMBL" id="SMBU01000003">
    <property type="protein sequence ID" value="TCV03572.1"/>
    <property type="molecule type" value="Genomic_DNA"/>
</dbReference>
<dbReference type="RefSeq" id="WP_132570063.1">
    <property type="nucleotide sequence ID" value="NZ_CBCSGL010000002.1"/>
</dbReference>
<evidence type="ECO:0000256" key="1">
    <source>
        <dbReference type="SAM" id="MobiDB-lite"/>
    </source>
</evidence>
<reference evidence="2 3" key="1">
    <citation type="submission" date="2019-03" db="EMBL/GenBank/DDBJ databases">
        <title>Genomic Encyclopedia of Type Strains, Phase IV (KMG-IV): sequencing the most valuable type-strain genomes for metagenomic binning, comparative biology and taxonomic classification.</title>
        <authorList>
            <person name="Goeker M."/>
        </authorList>
    </citation>
    <scope>NUCLEOTIDE SEQUENCE [LARGE SCALE GENOMIC DNA]</scope>
    <source>
        <strain evidence="2 3">DSM 654</strain>
    </source>
</reference>
<dbReference type="OrthoDB" id="5696825at2"/>
<sequence length="69" mass="7578">MRSPRGRSRPTRCPGHCRDGRGALLNERLRLGGDFRTATTRTAIPGQPSSRVGGTEQARLYADVQLVKD</sequence>
<feature type="region of interest" description="Disordered" evidence="1">
    <location>
        <begin position="1"/>
        <end position="20"/>
    </location>
</feature>
<proteinExistence type="predicted"/>
<organism evidence="2 3">
    <name type="scientific">Roseateles saccharophilus</name>
    <name type="common">Pseudomonas saccharophila</name>
    <dbReference type="NCBI Taxonomy" id="304"/>
    <lineage>
        <taxon>Bacteria</taxon>
        <taxon>Pseudomonadati</taxon>
        <taxon>Pseudomonadota</taxon>
        <taxon>Betaproteobacteria</taxon>
        <taxon>Burkholderiales</taxon>
        <taxon>Sphaerotilaceae</taxon>
        <taxon>Roseateles</taxon>
    </lineage>
</organism>
<evidence type="ECO:0000313" key="3">
    <source>
        <dbReference type="Proteomes" id="UP000295110"/>
    </source>
</evidence>
<accession>A0A4R3VI79</accession>
<feature type="compositionally biased region" description="Basic residues" evidence="1">
    <location>
        <begin position="1"/>
        <end position="10"/>
    </location>
</feature>
<gene>
    <name evidence="2" type="ORF">EV671_1003230</name>
</gene>
<comment type="caution">
    <text evidence="2">The sequence shown here is derived from an EMBL/GenBank/DDBJ whole genome shotgun (WGS) entry which is preliminary data.</text>
</comment>
<evidence type="ECO:0000313" key="2">
    <source>
        <dbReference type="EMBL" id="TCV03572.1"/>
    </source>
</evidence>
<dbReference type="Proteomes" id="UP000295110">
    <property type="component" value="Unassembled WGS sequence"/>
</dbReference>
<protein>
    <submittedName>
        <fullName evidence="2">Uncharacterized protein</fullName>
    </submittedName>
</protein>
<keyword evidence="3" id="KW-1185">Reference proteome</keyword>